<evidence type="ECO:0000256" key="10">
    <source>
        <dbReference type="HAMAP-Rule" id="MF_01465"/>
    </source>
</evidence>
<dbReference type="InterPro" id="IPR026593">
    <property type="entry name" value="SecY"/>
</dbReference>
<dbReference type="EMBL" id="CU466930">
    <property type="protein sequence ID" value="CAO80982.1"/>
    <property type="molecule type" value="Genomic_DNA"/>
</dbReference>
<dbReference type="eggNOG" id="COG0201">
    <property type="taxonomic scope" value="Bacteria"/>
</dbReference>
<comment type="function">
    <text evidence="10 11">The central subunit of the protein translocation channel SecYEG. Consists of two halves formed by TMs 1-5 and 6-10. These two domains form a lateral gate at the front which open onto the bilayer between TMs 2 and 7, and are clamped together by SecE at the back. The channel is closed by both a pore ring composed of hydrophobic SecY resides and a short helix (helix 2A) on the extracellular side of the membrane which forms a plug. The plug probably moves laterally to allow the channel to open. The ring and the pore may move independently.</text>
</comment>
<feature type="transmembrane region" description="Helical" evidence="10">
    <location>
        <begin position="359"/>
        <end position="381"/>
    </location>
</feature>
<dbReference type="SUPFAM" id="SSF103491">
    <property type="entry name" value="Preprotein translocase SecY subunit"/>
    <property type="match status" value="1"/>
</dbReference>
<keyword evidence="15" id="KW-1185">Reference proteome</keyword>
<keyword evidence="6 10" id="KW-1133">Transmembrane helix</keyword>
<dbReference type="Pfam" id="PF00344">
    <property type="entry name" value="SecY"/>
    <property type="match status" value="1"/>
</dbReference>
<keyword evidence="8 10" id="KW-0472">Membrane</keyword>
<evidence type="ECO:0000256" key="2">
    <source>
        <dbReference type="ARBA" id="ARBA00005751"/>
    </source>
</evidence>
<dbReference type="PRINTS" id="PR00303">
    <property type="entry name" value="SECYTRNLCASE"/>
</dbReference>
<dbReference type="STRING" id="459349.CLOAM1120"/>
<evidence type="ECO:0000256" key="4">
    <source>
        <dbReference type="ARBA" id="ARBA00022692"/>
    </source>
</evidence>
<feature type="transmembrane region" description="Helical" evidence="10">
    <location>
        <begin position="393"/>
        <end position="411"/>
    </location>
</feature>
<dbReference type="NCBIfam" id="TIGR00967">
    <property type="entry name" value="3a0501s007"/>
    <property type="match status" value="1"/>
</dbReference>
<dbReference type="KEGG" id="caci:CLOAM1120"/>
<dbReference type="InterPro" id="IPR030659">
    <property type="entry name" value="SecY_CS"/>
</dbReference>
<keyword evidence="4 10" id="KW-0812">Transmembrane</keyword>
<evidence type="ECO:0000313" key="15">
    <source>
        <dbReference type="Proteomes" id="UP000002019"/>
    </source>
</evidence>
<dbReference type="PIRSF" id="PIRSF004557">
    <property type="entry name" value="SecY"/>
    <property type="match status" value="1"/>
</dbReference>
<protein>
    <recommendedName>
        <fullName evidence="9 10">Protein translocase subunit SecY</fullName>
    </recommendedName>
</protein>
<dbReference type="PANTHER" id="PTHR10906">
    <property type="entry name" value="SECY/SEC61-ALPHA FAMILY MEMBER"/>
    <property type="match status" value="1"/>
</dbReference>
<feature type="transmembrane region" description="Helical" evidence="10">
    <location>
        <begin position="310"/>
        <end position="331"/>
    </location>
</feature>
<dbReference type="Gene3D" id="1.10.3370.10">
    <property type="entry name" value="SecY subunit domain"/>
    <property type="match status" value="1"/>
</dbReference>
<evidence type="ECO:0000256" key="5">
    <source>
        <dbReference type="ARBA" id="ARBA00022927"/>
    </source>
</evidence>
<evidence type="ECO:0000256" key="11">
    <source>
        <dbReference type="RuleBase" id="RU000537"/>
    </source>
</evidence>
<keyword evidence="10" id="KW-1003">Cell membrane</keyword>
<dbReference type="GO" id="GO:0006605">
    <property type="term" value="P:protein targeting"/>
    <property type="evidence" value="ECO:0007669"/>
    <property type="project" value="UniProtKB-UniRule"/>
</dbReference>
<feature type="transmembrane region" description="Helical" evidence="10">
    <location>
        <begin position="150"/>
        <end position="171"/>
    </location>
</feature>
<feature type="transmembrane region" description="Helical" evidence="10">
    <location>
        <begin position="75"/>
        <end position="100"/>
    </location>
</feature>
<evidence type="ECO:0000256" key="6">
    <source>
        <dbReference type="ARBA" id="ARBA00022989"/>
    </source>
</evidence>
<dbReference type="InterPro" id="IPR023201">
    <property type="entry name" value="SecY_dom_sf"/>
</dbReference>
<evidence type="ECO:0000256" key="12">
    <source>
        <dbReference type="RuleBase" id="RU003484"/>
    </source>
</evidence>
<feature type="transmembrane region" description="Helical" evidence="10">
    <location>
        <begin position="270"/>
        <end position="290"/>
    </location>
</feature>
<dbReference type="HOGENOM" id="CLU_030313_0_2_0"/>
<evidence type="ECO:0000256" key="3">
    <source>
        <dbReference type="ARBA" id="ARBA00022448"/>
    </source>
</evidence>
<sequence>MFKTIGNMFRIPDLKKKILFTALFLVLYRLGSFIPLPGVNATALKAFFEGAREGGNTLFGLLDLFVGGNFERASVFALGIMPYITASIVIQLLGSIIPYFEKLRKEGADGQKKLNQITRYGTVALAAFNALTITMWLTNLSGGVVPRPNFLFHLTGIITLVTGTMIVMWIGEQITEHGIGNGISLIIFAGIIARYPEGFVRMIQKISVDPSYTWKAIAAVVLMVLVTAAVIFVTEAVRKIPVQYAKRIVGRRVYGGQSTYIPLRVNTAGVIPIIFAQSVLMFPATIAALLGGDSPFWTTLKNWLSPGAVLYTILYVGLIIFFAYFYTAIVLNPTEMAENMVKYGGHIPGKKPGKKTAEYINSVLVRITLPGAIFFAFIALLPEIMSNRLDLPFYFGGTGLLIVVGVALDTLQQIESHLVMRHYDGFMKKGKLRGRSI</sequence>
<organism evidence="14 15">
    <name type="scientific">Cloacimonas acidaminovorans (strain Evry)</name>
    <dbReference type="NCBI Taxonomy" id="459349"/>
    <lineage>
        <taxon>Bacteria</taxon>
        <taxon>Pseudomonadati</taxon>
        <taxon>Candidatus Cloacimonadota</taxon>
        <taxon>Candidatus Cloacimonadia</taxon>
        <taxon>Candidatus Cloacimonadales</taxon>
        <taxon>Candidatus Cloacimonadaceae</taxon>
        <taxon>Candidatus Cloacimonas</taxon>
    </lineage>
</organism>
<keyword evidence="5 10" id="KW-0653">Protein transport</keyword>
<keyword evidence="7 10" id="KW-0811">Translocation</keyword>
<reference evidence="14 15" key="1">
    <citation type="journal article" date="2008" name="J. Bacteriol.">
        <title>'Candidatus Cloacamonas acidaminovorans': genome sequence reconstruction provides a first glimpse of a new bacterial division.</title>
        <authorList>
            <person name="Pelletier E."/>
            <person name="Kreimeyer A."/>
            <person name="Bocs S."/>
            <person name="Rouy Z."/>
            <person name="Gyapay G."/>
            <person name="Chouari R."/>
            <person name="Riviere D."/>
            <person name="Ganesan A."/>
            <person name="Daegelen P."/>
            <person name="Sghir A."/>
            <person name="Cohen G.N."/>
            <person name="Medigue C."/>
            <person name="Weissenbach J."/>
            <person name="Le Paslier D."/>
        </authorList>
    </citation>
    <scope>NUCLEOTIDE SEQUENCE [LARGE SCALE GENOMIC DNA]</scope>
    <source>
        <strain evidence="15">Evry</strain>
    </source>
</reference>
<dbReference type="OrthoDB" id="9809248at2"/>
<comment type="subcellular location">
    <subcellularLocation>
        <location evidence="10">Cell membrane</location>
        <topology evidence="10">Multi-pass membrane protein</topology>
    </subcellularLocation>
    <subcellularLocation>
        <location evidence="1 12">Membrane</location>
        <topology evidence="1 12">Multi-pass membrane protein</topology>
    </subcellularLocation>
</comment>
<evidence type="ECO:0000313" key="14">
    <source>
        <dbReference type="EMBL" id="CAO80982.1"/>
    </source>
</evidence>
<dbReference type="FunFam" id="1.10.3370.10:FF:000001">
    <property type="entry name" value="Preprotein translocase subunit SecY"/>
    <property type="match status" value="1"/>
</dbReference>
<dbReference type="PROSITE" id="PS00755">
    <property type="entry name" value="SECY_1"/>
    <property type="match status" value="1"/>
</dbReference>
<evidence type="ECO:0000256" key="7">
    <source>
        <dbReference type="ARBA" id="ARBA00023010"/>
    </source>
</evidence>
<dbReference type="InterPro" id="IPR002208">
    <property type="entry name" value="SecY/SEC61-alpha"/>
</dbReference>
<dbReference type="HAMAP" id="MF_01465">
    <property type="entry name" value="SecY"/>
    <property type="match status" value="1"/>
</dbReference>
<proteinExistence type="inferred from homology"/>
<evidence type="ECO:0000256" key="9">
    <source>
        <dbReference type="ARBA" id="ARBA00039733"/>
    </source>
</evidence>
<comment type="similarity">
    <text evidence="2 10 13">Belongs to the SecY/SEC61-alpha family.</text>
</comment>
<evidence type="ECO:0000256" key="13">
    <source>
        <dbReference type="RuleBase" id="RU004349"/>
    </source>
</evidence>
<comment type="caution">
    <text evidence="10">Lacks conserved residue(s) required for the propagation of feature annotation.</text>
</comment>
<name>B0VI11_CLOAI</name>
<feature type="transmembrane region" description="Helical" evidence="10">
    <location>
        <begin position="216"/>
        <end position="237"/>
    </location>
</feature>
<dbReference type="PROSITE" id="PS00756">
    <property type="entry name" value="SECY_2"/>
    <property type="match status" value="1"/>
</dbReference>
<feature type="transmembrane region" description="Helical" evidence="10">
    <location>
        <begin position="120"/>
        <end position="138"/>
    </location>
</feature>
<evidence type="ECO:0000256" key="1">
    <source>
        <dbReference type="ARBA" id="ARBA00004141"/>
    </source>
</evidence>
<dbReference type="GO" id="GO:0005886">
    <property type="term" value="C:plasma membrane"/>
    <property type="evidence" value="ECO:0007669"/>
    <property type="project" value="UniProtKB-SubCell"/>
</dbReference>
<dbReference type="GO" id="GO:0043952">
    <property type="term" value="P:protein transport by the Sec complex"/>
    <property type="evidence" value="ECO:0007669"/>
    <property type="project" value="UniProtKB-UniRule"/>
</dbReference>
<dbReference type="Proteomes" id="UP000002019">
    <property type="component" value="Chromosome"/>
</dbReference>
<gene>
    <name evidence="10 14" type="primary">secY</name>
    <name evidence="14" type="ordered locus">CLOAM1120</name>
</gene>
<feature type="transmembrane region" description="Helical" evidence="10">
    <location>
        <begin position="178"/>
        <end position="196"/>
    </location>
</feature>
<dbReference type="AlphaFoldDB" id="B0VI11"/>
<accession>B0VI11</accession>
<evidence type="ECO:0000256" key="8">
    <source>
        <dbReference type="ARBA" id="ARBA00023136"/>
    </source>
</evidence>
<dbReference type="GO" id="GO:0065002">
    <property type="term" value="P:intracellular protein transmembrane transport"/>
    <property type="evidence" value="ECO:0007669"/>
    <property type="project" value="UniProtKB-UniRule"/>
</dbReference>
<keyword evidence="3 10" id="KW-0813">Transport</keyword>
<comment type="subunit">
    <text evidence="10">Component of the Sec protein translocase complex. Heterotrimer consisting of SecY, SecE and SecG subunits. The heterotrimers can form oligomers, although 1 heterotrimer is thought to be able to translocate proteins. Interacts with the ribosome. Interacts with SecDF, and other proteins may be involved. Interacts with SecA.</text>
</comment>